<dbReference type="EMBL" id="JAPFQI010000007">
    <property type="protein sequence ID" value="MCW8086172.1"/>
    <property type="molecule type" value="Genomic_DNA"/>
</dbReference>
<comment type="caution">
    <text evidence="2">The sequence shown here is derived from an EMBL/GenBank/DDBJ whole genome shotgun (WGS) entry which is preliminary data.</text>
</comment>
<dbReference type="PANTHER" id="PTHR43798">
    <property type="entry name" value="MONOACYLGLYCEROL LIPASE"/>
    <property type="match status" value="1"/>
</dbReference>
<dbReference type="Gene3D" id="3.40.50.1820">
    <property type="entry name" value="alpha/beta hydrolase"/>
    <property type="match status" value="1"/>
</dbReference>
<sequence>MRAAARAEAPALERLGVEAPEFLLVHGALGQAAMWREVMGACPGRCLALSLRGHGASGGRERLQDWTLDDYLDDVLRVVATLPRPPVLVGHSMGALLGLLAAERAPLAGLVLLAPPPRDKWAREALRVLRRRPRATWDALRTGSLLAPMLNPGTCRALLLTPDAPDSLVVRAQSVGQEESWRASFAMRKARHGRPPCPVRLLAGAEDGLVSAAATRRLGEFLGVEPVFLPGRGHLLPMQGDPAELLRAAGISP</sequence>
<dbReference type="InterPro" id="IPR029058">
    <property type="entry name" value="AB_hydrolase_fold"/>
</dbReference>
<keyword evidence="2" id="KW-0378">Hydrolase</keyword>
<evidence type="ECO:0000313" key="2">
    <source>
        <dbReference type="EMBL" id="MCW8086172.1"/>
    </source>
</evidence>
<gene>
    <name evidence="2" type="ORF">OF850_11080</name>
</gene>
<feature type="domain" description="AB hydrolase-1" evidence="1">
    <location>
        <begin position="22"/>
        <end position="247"/>
    </location>
</feature>
<keyword evidence="3" id="KW-1185">Reference proteome</keyword>
<proteinExistence type="predicted"/>
<evidence type="ECO:0000313" key="3">
    <source>
        <dbReference type="Proteomes" id="UP001526430"/>
    </source>
</evidence>
<reference evidence="2 3" key="1">
    <citation type="submission" date="2022-10" db="EMBL/GenBank/DDBJ databases">
        <title>Roseococcus glaciei nov., sp. nov., isolated from glacier.</title>
        <authorList>
            <person name="Liu Q."/>
            <person name="Xin Y.-H."/>
        </authorList>
    </citation>
    <scope>NUCLEOTIDE SEQUENCE [LARGE SCALE GENOMIC DNA]</scope>
    <source>
        <strain evidence="2 3">MDT2-1-1</strain>
    </source>
</reference>
<dbReference type="SUPFAM" id="SSF53474">
    <property type="entry name" value="alpha/beta-Hydrolases"/>
    <property type="match status" value="1"/>
</dbReference>
<protein>
    <submittedName>
        <fullName evidence="2">Alpha/beta hydrolase</fullName>
    </submittedName>
</protein>
<dbReference type="GO" id="GO:0016787">
    <property type="term" value="F:hydrolase activity"/>
    <property type="evidence" value="ECO:0007669"/>
    <property type="project" value="UniProtKB-KW"/>
</dbReference>
<dbReference type="Proteomes" id="UP001526430">
    <property type="component" value="Unassembled WGS sequence"/>
</dbReference>
<name>A0ABT3NVI2_9PROT</name>
<dbReference type="RefSeq" id="WP_301590156.1">
    <property type="nucleotide sequence ID" value="NZ_JAPFQI010000007.1"/>
</dbReference>
<dbReference type="InterPro" id="IPR050266">
    <property type="entry name" value="AB_hydrolase_sf"/>
</dbReference>
<dbReference type="InterPro" id="IPR000073">
    <property type="entry name" value="AB_hydrolase_1"/>
</dbReference>
<dbReference type="Pfam" id="PF12697">
    <property type="entry name" value="Abhydrolase_6"/>
    <property type="match status" value="1"/>
</dbReference>
<accession>A0ABT3NVI2</accession>
<organism evidence="2 3">
    <name type="scientific">Sabulicella glaciei</name>
    <dbReference type="NCBI Taxonomy" id="2984948"/>
    <lineage>
        <taxon>Bacteria</taxon>
        <taxon>Pseudomonadati</taxon>
        <taxon>Pseudomonadota</taxon>
        <taxon>Alphaproteobacteria</taxon>
        <taxon>Acetobacterales</taxon>
        <taxon>Acetobacteraceae</taxon>
        <taxon>Sabulicella</taxon>
    </lineage>
</organism>
<evidence type="ECO:0000259" key="1">
    <source>
        <dbReference type="Pfam" id="PF12697"/>
    </source>
</evidence>